<evidence type="ECO:0000256" key="5">
    <source>
        <dbReference type="ARBA" id="ARBA00022891"/>
    </source>
</evidence>
<dbReference type="GO" id="GO:0016491">
    <property type="term" value="F:oxidoreductase activity"/>
    <property type="evidence" value="ECO:0007669"/>
    <property type="project" value="UniProtKB-KW"/>
</dbReference>
<evidence type="ECO:0000256" key="6">
    <source>
        <dbReference type="ARBA" id="ARBA00023002"/>
    </source>
</evidence>
<dbReference type="Pfam" id="PF07995">
    <property type="entry name" value="GSDH"/>
    <property type="match status" value="1"/>
</dbReference>
<dbReference type="InterPro" id="IPR011042">
    <property type="entry name" value="6-blade_b-propeller_TolB-like"/>
</dbReference>
<protein>
    <submittedName>
        <fullName evidence="12">HIPL1 protein</fullName>
    </submittedName>
</protein>
<gene>
    <name evidence="12" type="ORF">TRIUR3_34138</name>
</gene>
<evidence type="ECO:0000256" key="4">
    <source>
        <dbReference type="ARBA" id="ARBA00022729"/>
    </source>
</evidence>
<comment type="subcellular location">
    <subcellularLocation>
        <location evidence="2">Cell membrane</location>
        <topology evidence="2">Lipid-anchor</topology>
    </subcellularLocation>
</comment>
<dbReference type="SUPFAM" id="SSF50952">
    <property type="entry name" value="Soluble quinoprotein glucose dehydrogenase"/>
    <property type="match status" value="1"/>
</dbReference>
<evidence type="ECO:0000256" key="3">
    <source>
        <dbReference type="ARBA" id="ARBA00022475"/>
    </source>
</evidence>
<keyword evidence="5" id="KW-0634">PQQ</keyword>
<dbReference type="InterPro" id="IPR011041">
    <property type="entry name" value="Quinoprot_gluc/sorb_DH_b-prop"/>
</dbReference>
<evidence type="ECO:0000256" key="10">
    <source>
        <dbReference type="ARBA" id="ARBA00061483"/>
    </source>
</evidence>
<name>M7ZN32_TRIUA</name>
<feature type="domain" description="Glucose/Sorbosone dehydrogenase" evidence="11">
    <location>
        <begin position="366"/>
        <end position="674"/>
    </location>
</feature>
<evidence type="ECO:0000256" key="2">
    <source>
        <dbReference type="ARBA" id="ARBA00004193"/>
    </source>
</evidence>
<dbReference type="Gene3D" id="2.120.10.30">
    <property type="entry name" value="TolB, C-terminal domain"/>
    <property type="match status" value="1"/>
</dbReference>
<keyword evidence="8" id="KW-0325">Glycoprotein</keyword>
<evidence type="ECO:0000256" key="7">
    <source>
        <dbReference type="ARBA" id="ARBA00023136"/>
    </source>
</evidence>
<dbReference type="OMA" id="YSVEVRY"/>
<reference evidence="12" key="1">
    <citation type="journal article" date="2013" name="Nature">
        <title>Draft genome of the wheat A-genome progenitor Triticum urartu.</title>
        <authorList>
            <person name="Ling H.Q."/>
            <person name="Zhao S."/>
            <person name="Liu D."/>
            <person name="Wang J."/>
            <person name="Sun H."/>
            <person name="Zhang C."/>
            <person name="Fan H."/>
            <person name="Li D."/>
            <person name="Dong L."/>
            <person name="Tao Y."/>
            <person name="Gao C."/>
            <person name="Wu H."/>
            <person name="Li Y."/>
            <person name="Cui Y."/>
            <person name="Guo X."/>
            <person name="Zheng S."/>
            <person name="Wang B."/>
            <person name="Yu K."/>
            <person name="Liang Q."/>
            <person name="Yang W."/>
            <person name="Lou X."/>
            <person name="Chen J."/>
            <person name="Feng M."/>
            <person name="Jian J."/>
            <person name="Zhang X."/>
            <person name="Luo G."/>
            <person name="Jiang Y."/>
            <person name="Liu J."/>
            <person name="Wang Z."/>
            <person name="Sha Y."/>
            <person name="Zhang B."/>
            <person name="Wu H."/>
            <person name="Tang D."/>
            <person name="Shen Q."/>
            <person name="Xue P."/>
            <person name="Zou S."/>
            <person name="Wang X."/>
            <person name="Liu X."/>
            <person name="Wang F."/>
            <person name="Yang Y."/>
            <person name="An X."/>
            <person name="Dong Z."/>
            <person name="Zhang K."/>
            <person name="Zhang X."/>
            <person name="Luo M.C."/>
            <person name="Dvorak J."/>
            <person name="Tong Y."/>
            <person name="Wang J."/>
            <person name="Yang H."/>
            <person name="Li Z."/>
            <person name="Wang D."/>
            <person name="Zhang A."/>
            <person name="Wang J."/>
        </authorList>
    </citation>
    <scope>NUCLEOTIDE SEQUENCE</scope>
</reference>
<dbReference type="STRING" id="4572.M7ZN32"/>
<dbReference type="AlphaFoldDB" id="M7ZN32"/>
<keyword evidence="4" id="KW-0732">Signal</keyword>
<comment type="cofactor">
    <cofactor evidence="1">
        <name>pyrroloquinoline quinone</name>
        <dbReference type="ChEBI" id="CHEBI:58442"/>
    </cofactor>
</comment>
<keyword evidence="7" id="KW-0472">Membrane</keyword>
<keyword evidence="3" id="KW-1003">Cell membrane</keyword>
<dbReference type="PANTHER" id="PTHR19328">
    <property type="entry name" value="HEDGEHOG-INTERACTING PROTEIN"/>
    <property type="match status" value="1"/>
</dbReference>
<sequence>MRQVAYSQPTKSDPCRGPVQGVLLDLLLPGANMELKGRFAEIMREIFWELEQLYLVPSLTLLHSEALATREALFLAEDLYVQHHHGRHTFECQSSQPREAYALSLRVGRYAWLGQSSNVLFVPETIVTLKNLAGAPLPLNGTLAFCGNAPGATCCDAADDEALRDQLRAANVSDAACAAVLKSLLCAKCNPYSAELFDAGPKIRTIPFLCNSASSATSAHQSKESTVHDYCKLVWDTCKDATILNSPFQPPLQGGGKLPSSSSKLTDAWQSESDFCTSFGGAPSNRSVCFSGSTVSFNATQPSASPKGVCLERIDNGSYAYLNMVPHPDGSNRVFLGTQAGKILLATVPDQGSGGTLQFSEAGLFVDLTDQVHFDSTFGLMGMAFHPDFATNGRFFASYNCDRTKSPSCSGRCSCNSDVGCDPSKLGTDNGAQPCQYQVVVSEYSAKGSSSNVSEVTSADPTEVKRIFTMGLPYTNNHGGQILFGPTDGYLYLMMGDGGQKGDPFNFAQNKKSLLGKIMRLDIDSTPGLGKVTNQSLWGKYSIPKDNPFSDDSGLAPEIWALGVRNPWRCSFDLDRPSYFYCADTGQDQYEEVDLISKAGNYGWRIYEGPLVYNPPWTPGGNTSLKSVNVISPIMGYSHSDVNKNIGSASIMGGYVYRGATDPCLYGRYLYADLYASAMWTGTETPEGSGNYTSSLISFSCSKNSPIPCDSAAGSPLPSLGYIYSFGEDNNKDIYVLASKGVYRVVRPSLCSYTCPTEKPETNNGKAPAGPSSNAPAAIGMGMKMGALLLSAATSFVLMR</sequence>
<evidence type="ECO:0000256" key="1">
    <source>
        <dbReference type="ARBA" id="ARBA00001931"/>
    </source>
</evidence>
<dbReference type="EMBL" id="KD095027">
    <property type="protein sequence ID" value="EMS61522.1"/>
    <property type="molecule type" value="Genomic_DNA"/>
</dbReference>
<dbReference type="eggNOG" id="ENOG502QQKP">
    <property type="taxonomic scope" value="Eukaryota"/>
</dbReference>
<accession>M7ZN32</accession>
<comment type="similarity">
    <text evidence="10">Belongs to the PQQ oxidoreductase GdhB family.</text>
</comment>
<evidence type="ECO:0000313" key="12">
    <source>
        <dbReference type="EMBL" id="EMS61522.1"/>
    </source>
</evidence>
<evidence type="ECO:0000256" key="8">
    <source>
        <dbReference type="ARBA" id="ARBA00023180"/>
    </source>
</evidence>
<evidence type="ECO:0000256" key="9">
    <source>
        <dbReference type="ARBA" id="ARBA00023288"/>
    </source>
</evidence>
<organism evidence="12">
    <name type="scientific">Triticum urartu</name>
    <name type="common">Red wild einkorn</name>
    <name type="synonym">Crithodium urartu</name>
    <dbReference type="NCBI Taxonomy" id="4572"/>
    <lineage>
        <taxon>Eukaryota</taxon>
        <taxon>Viridiplantae</taxon>
        <taxon>Streptophyta</taxon>
        <taxon>Embryophyta</taxon>
        <taxon>Tracheophyta</taxon>
        <taxon>Spermatophyta</taxon>
        <taxon>Magnoliopsida</taxon>
        <taxon>Liliopsida</taxon>
        <taxon>Poales</taxon>
        <taxon>Poaceae</taxon>
        <taxon>BOP clade</taxon>
        <taxon>Pooideae</taxon>
        <taxon>Triticodae</taxon>
        <taxon>Triticeae</taxon>
        <taxon>Triticinae</taxon>
        <taxon>Triticum</taxon>
    </lineage>
</organism>
<keyword evidence="6" id="KW-0560">Oxidoreductase</keyword>
<keyword evidence="9" id="KW-0449">Lipoprotein</keyword>
<dbReference type="PANTHER" id="PTHR19328:SF73">
    <property type="entry name" value="PROTEIN, PUTATIVE, EXPRESSED-RELATED"/>
    <property type="match status" value="1"/>
</dbReference>
<dbReference type="FunFam" id="2.120.10.30:FF:000067">
    <property type="entry name" value="HHIP-like 1"/>
    <property type="match status" value="1"/>
</dbReference>
<dbReference type="GO" id="GO:0005886">
    <property type="term" value="C:plasma membrane"/>
    <property type="evidence" value="ECO:0007669"/>
    <property type="project" value="UniProtKB-SubCell"/>
</dbReference>
<dbReference type="InterPro" id="IPR012938">
    <property type="entry name" value="Glc/Sorbosone_DH"/>
</dbReference>
<evidence type="ECO:0000259" key="11">
    <source>
        <dbReference type="Pfam" id="PF07995"/>
    </source>
</evidence>
<proteinExistence type="inferred from homology"/>